<organism evidence="1">
    <name type="scientific">Sesamum radiatum</name>
    <name type="common">Black benniseed</name>
    <dbReference type="NCBI Taxonomy" id="300843"/>
    <lineage>
        <taxon>Eukaryota</taxon>
        <taxon>Viridiplantae</taxon>
        <taxon>Streptophyta</taxon>
        <taxon>Embryophyta</taxon>
        <taxon>Tracheophyta</taxon>
        <taxon>Spermatophyta</taxon>
        <taxon>Magnoliopsida</taxon>
        <taxon>eudicotyledons</taxon>
        <taxon>Gunneridae</taxon>
        <taxon>Pentapetalae</taxon>
        <taxon>asterids</taxon>
        <taxon>lamiids</taxon>
        <taxon>Lamiales</taxon>
        <taxon>Pedaliaceae</taxon>
        <taxon>Sesamum</taxon>
    </lineage>
</organism>
<protein>
    <submittedName>
        <fullName evidence="1">Peptidyl-tRNA hydrolase, mitochondrial</fullName>
    </submittedName>
</protein>
<accession>A0AAW2UJS0</accession>
<dbReference type="EMBL" id="JACGWJ010000005">
    <property type="protein sequence ID" value="KAL0417418.1"/>
    <property type="molecule type" value="Genomic_DNA"/>
</dbReference>
<comment type="caution">
    <text evidence="1">The sequence shown here is derived from an EMBL/GenBank/DDBJ whole genome shotgun (WGS) entry which is preliminary data.</text>
</comment>
<keyword evidence="1" id="KW-0378">Hydrolase</keyword>
<reference evidence="1" key="2">
    <citation type="journal article" date="2024" name="Plant">
        <title>Genomic evolution and insights into agronomic trait innovations of Sesamum species.</title>
        <authorList>
            <person name="Miao H."/>
            <person name="Wang L."/>
            <person name="Qu L."/>
            <person name="Liu H."/>
            <person name="Sun Y."/>
            <person name="Le M."/>
            <person name="Wang Q."/>
            <person name="Wei S."/>
            <person name="Zheng Y."/>
            <person name="Lin W."/>
            <person name="Duan Y."/>
            <person name="Cao H."/>
            <person name="Xiong S."/>
            <person name="Wang X."/>
            <person name="Wei L."/>
            <person name="Li C."/>
            <person name="Ma Q."/>
            <person name="Ju M."/>
            <person name="Zhao R."/>
            <person name="Li G."/>
            <person name="Mu C."/>
            <person name="Tian Q."/>
            <person name="Mei H."/>
            <person name="Zhang T."/>
            <person name="Gao T."/>
            <person name="Zhang H."/>
        </authorList>
    </citation>
    <scope>NUCLEOTIDE SEQUENCE</scope>
    <source>
        <strain evidence="1">G02</strain>
    </source>
</reference>
<dbReference type="InterPro" id="IPR036416">
    <property type="entry name" value="Pept_tRNA_hydro_sf"/>
</dbReference>
<dbReference type="Gene3D" id="3.40.50.1470">
    <property type="entry name" value="Peptidyl-tRNA hydrolase"/>
    <property type="match status" value="1"/>
</dbReference>
<dbReference type="InterPro" id="IPR001328">
    <property type="entry name" value="Pept_tRNA_hydro"/>
</dbReference>
<dbReference type="AlphaFoldDB" id="A0AAW2UJS0"/>
<dbReference type="PANTHER" id="PTHR17224">
    <property type="entry name" value="PEPTIDYL-TRNA HYDROLASE"/>
    <property type="match status" value="1"/>
</dbReference>
<dbReference type="Pfam" id="PF01195">
    <property type="entry name" value="Pept_tRNA_hydro"/>
    <property type="match status" value="1"/>
</dbReference>
<sequence length="74" mass="8315">MEVTMGIGRPPGQMDPKAFLLQKFNARARGRIDAALQEGVDALKQVLSKGLTESARCFNKEQKYKHIRLQTMPV</sequence>
<dbReference type="PANTHER" id="PTHR17224:SF4">
    <property type="entry name" value="PEPTIDYL-TRNA HYDROLASE, MITOCHONDRIAL"/>
    <property type="match status" value="1"/>
</dbReference>
<reference evidence="1" key="1">
    <citation type="submission" date="2020-06" db="EMBL/GenBank/DDBJ databases">
        <authorList>
            <person name="Li T."/>
            <person name="Hu X."/>
            <person name="Zhang T."/>
            <person name="Song X."/>
            <person name="Zhang H."/>
            <person name="Dai N."/>
            <person name="Sheng W."/>
            <person name="Hou X."/>
            <person name="Wei L."/>
        </authorList>
    </citation>
    <scope>NUCLEOTIDE SEQUENCE</scope>
    <source>
        <strain evidence="1">G02</strain>
        <tissue evidence="1">Leaf</tissue>
    </source>
</reference>
<gene>
    <name evidence="1" type="ORF">Sradi_1155300</name>
</gene>
<dbReference type="SUPFAM" id="SSF53178">
    <property type="entry name" value="Peptidyl-tRNA hydrolase-like"/>
    <property type="match status" value="1"/>
</dbReference>
<proteinExistence type="predicted"/>
<name>A0AAW2UJS0_SESRA</name>
<evidence type="ECO:0000313" key="1">
    <source>
        <dbReference type="EMBL" id="KAL0417418.1"/>
    </source>
</evidence>
<dbReference type="GO" id="GO:0004045">
    <property type="term" value="F:peptidyl-tRNA hydrolase activity"/>
    <property type="evidence" value="ECO:0007669"/>
    <property type="project" value="InterPro"/>
</dbReference>